<evidence type="ECO:0000256" key="9">
    <source>
        <dbReference type="RuleBase" id="RU000532"/>
    </source>
</evidence>
<dbReference type="HAMAP" id="MF_00145">
    <property type="entry name" value="Phosphoglyc_kinase"/>
    <property type="match status" value="1"/>
</dbReference>
<keyword evidence="4 7" id="KW-0547">Nucleotide-binding</keyword>
<keyword evidence="7" id="KW-0324">Glycolysis</keyword>
<dbReference type="InterPro" id="IPR015824">
    <property type="entry name" value="Phosphoglycerate_kinase_N"/>
</dbReference>
<organism evidence="10 11">
    <name type="scientific">Candidatus Vogelbacteria bacterium RIFOXYD1_FULL_46_19</name>
    <dbReference type="NCBI Taxonomy" id="1802439"/>
    <lineage>
        <taxon>Bacteria</taxon>
        <taxon>Candidatus Vogeliibacteriota</taxon>
    </lineage>
</organism>
<evidence type="ECO:0000256" key="1">
    <source>
        <dbReference type="ARBA" id="ARBA00000642"/>
    </source>
</evidence>
<dbReference type="SUPFAM" id="SSF53748">
    <property type="entry name" value="Phosphoglycerate kinase"/>
    <property type="match status" value="1"/>
</dbReference>
<dbReference type="GO" id="GO:0005829">
    <property type="term" value="C:cytosol"/>
    <property type="evidence" value="ECO:0007669"/>
    <property type="project" value="TreeGrafter"/>
</dbReference>
<evidence type="ECO:0000256" key="2">
    <source>
        <dbReference type="ARBA" id="ARBA00013061"/>
    </source>
</evidence>
<proteinExistence type="inferred from homology"/>
<dbReference type="PANTHER" id="PTHR11406">
    <property type="entry name" value="PHOSPHOGLYCERATE KINASE"/>
    <property type="match status" value="1"/>
</dbReference>
<comment type="subunit">
    <text evidence="7">Monomer.</text>
</comment>
<dbReference type="STRING" id="1802439.A2589_00690"/>
<feature type="binding site" evidence="7">
    <location>
        <position position="144"/>
    </location>
    <ligand>
        <name>substrate</name>
    </ligand>
</feature>
<feature type="binding site" evidence="7 8">
    <location>
        <position position="305"/>
    </location>
    <ligand>
        <name>ATP</name>
        <dbReference type="ChEBI" id="CHEBI:30616"/>
    </ligand>
</feature>
<keyword evidence="3 7" id="KW-0808">Transferase</keyword>
<dbReference type="AlphaFoldDB" id="A0A1G2QIE1"/>
<accession>A0A1G2QIE1</accession>
<dbReference type="GO" id="GO:0006094">
    <property type="term" value="P:gluconeogenesis"/>
    <property type="evidence" value="ECO:0007669"/>
    <property type="project" value="TreeGrafter"/>
</dbReference>
<dbReference type="GO" id="GO:0043531">
    <property type="term" value="F:ADP binding"/>
    <property type="evidence" value="ECO:0007669"/>
    <property type="project" value="TreeGrafter"/>
</dbReference>
<sequence length="372" mass="40746">MAKIPFKSIKELKPVALKGKYVLVRTDFNVPVDQGRVTNNFRLKQALPTLEYLRRAGARVLVISHTTGPTLKPMALELETFIKAGFSQLIFDDGRFQAMPDGSVMVLENLRGQVEEEKNSESLAKRLASLADVYVNDAFSASHRRHASIVSLPKHLPSYAGLNFGREYTELSKIFKAPKPFTIILGGAKFSTKLPLVESLLPKADHIFVGGALAHTFFRKLGYEIGKSLVEEDMRGLTELLKNKKIILPTDVVVKTAEGSEVKQLESIRRQDIIVDVGPATLKQLSKLVRESKFILWNGPLGNFEKGFAGGTEKLARIVARADAYSVVGGGDTVAAIENLKLAEKFNHLSTAGGAMMEFLATGTLPGIEALK</sequence>
<feature type="binding site" evidence="7 8">
    <location>
        <position position="193"/>
    </location>
    <ligand>
        <name>ATP</name>
        <dbReference type="ChEBI" id="CHEBI:30616"/>
    </ligand>
</feature>
<evidence type="ECO:0000313" key="10">
    <source>
        <dbReference type="EMBL" id="OHA60178.1"/>
    </source>
</evidence>
<dbReference type="EMBL" id="MHTK01000002">
    <property type="protein sequence ID" value="OHA60178.1"/>
    <property type="molecule type" value="Genomic_DNA"/>
</dbReference>
<dbReference type="InterPro" id="IPR036043">
    <property type="entry name" value="Phosphoglycerate_kinase_sf"/>
</dbReference>
<comment type="catalytic activity">
    <reaction evidence="1 7 9">
        <text>(2R)-3-phosphoglycerate + ATP = (2R)-3-phospho-glyceroyl phosphate + ADP</text>
        <dbReference type="Rhea" id="RHEA:14801"/>
        <dbReference type="ChEBI" id="CHEBI:30616"/>
        <dbReference type="ChEBI" id="CHEBI:57604"/>
        <dbReference type="ChEBI" id="CHEBI:58272"/>
        <dbReference type="ChEBI" id="CHEBI:456216"/>
        <dbReference type="EC" id="2.7.2.3"/>
    </reaction>
</comment>
<feature type="binding site" evidence="7">
    <location>
        <begin position="27"/>
        <end position="29"/>
    </location>
    <ligand>
        <name>substrate</name>
    </ligand>
</feature>
<evidence type="ECO:0000256" key="4">
    <source>
        <dbReference type="ARBA" id="ARBA00022741"/>
    </source>
</evidence>
<dbReference type="GO" id="GO:0005524">
    <property type="term" value="F:ATP binding"/>
    <property type="evidence" value="ECO:0007669"/>
    <property type="project" value="UniProtKB-KW"/>
</dbReference>
<evidence type="ECO:0000256" key="8">
    <source>
        <dbReference type="PIRSR" id="PIRSR000724-2"/>
    </source>
</evidence>
<dbReference type="UniPathway" id="UPA00109">
    <property type="reaction ID" value="UER00185"/>
</dbReference>
<dbReference type="PANTHER" id="PTHR11406:SF23">
    <property type="entry name" value="PHOSPHOGLYCERATE KINASE 1, CHLOROPLASTIC-RELATED"/>
    <property type="match status" value="1"/>
</dbReference>
<dbReference type="Pfam" id="PF00162">
    <property type="entry name" value="PGK"/>
    <property type="match status" value="1"/>
</dbReference>
<comment type="caution">
    <text evidence="7">Lacks conserved residue(s) required for the propagation of feature annotation.</text>
</comment>
<keyword evidence="7" id="KW-0963">Cytoplasm</keyword>
<feature type="binding site" evidence="7">
    <location>
        <position position="111"/>
    </location>
    <ligand>
        <name>substrate</name>
    </ligand>
</feature>
<dbReference type="PRINTS" id="PR00477">
    <property type="entry name" value="PHGLYCKINASE"/>
</dbReference>
<comment type="subcellular location">
    <subcellularLocation>
        <location evidence="7">Cytoplasm</location>
    </subcellularLocation>
</comment>
<evidence type="ECO:0000313" key="11">
    <source>
        <dbReference type="Proteomes" id="UP000177838"/>
    </source>
</evidence>
<feature type="binding site" evidence="7">
    <location>
        <position position="42"/>
    </location>
    <ligand>
        <name>substrate</name>
    </ligand>
</feature>
<evidence type="ECO:0000256" key="3">
    <source>
        <dbReference type="ARBA" id="ARBA00022679"/>
    </source>
</evidence>
<dbReference type="InterPro" id="IPR001576">
    <property type="entry name" value="Phosphoglycerate_kinase"/>
</dbReference>
<dbReference type="PIRSF" id="PIRSF000724">
    <property type="entry name" value="Pgk"/>
    <property type="match status" value="1"/>
</dbReference>
<reference evidence="10 11" key="1">
    <citation type="journal article" date="2016" name="Nat. Commun.">
        <title>Thousands of microbial genomes shed light on interconnected biogeochemical processes in an aquifer system.</title>
        <authorList>
            <person name="Anantharaman K."/>
            <person name="Brown C.T."/>
            <person name="Hug L.A."/>
            <person name="Sharon I."/>
            <person name="Castelle C.J."/>
            <person name="Probst A.J."/>
            <person name="Thomas B.C."/>
            <person name="Singh A."/>
            <person name="Wilkins M.J."/>
            <person name="Karaoz U."/>
            <person name="Brodie E.L."/>
            <person name="Williams K.H."/>
            <person name="Hubbard S.S."/>
            <person name="Banfield J.F."/>
        </authorList>
    </citation>
    <scope>NUCLEOTIDE SEQUENCE [LARGE SCALE GENOMIC DNA]</scope>
</reference>
<keyword evidence="6 7" id="KW-0067">ATP-binding</keyword>
<name>A0A1G2QIE1_9BACT</name>
<evidence type="ECO:0000256" key="6">
    <source>
        <dbReference type="ARBA" id="ARBA00022840"/>
    </source>
</evidence>
<comment type="pathway">
    <text evidence="7">Carbohydrate degradation; glycolysis; pyruvate from D-glyceraldehyde 3-phosphate: step 2/5.</text>
</comment>
<feature type="binding site" evidence="7 8">
    <location>
        <begin position="330"/>
        <end position="333"/>
    </location>
    <ligand>
        <name>ATP</name>
        <dbReference type="ChEBI" id="CHEBI:30616"/>
    </ligand>
</feature>
<gene>
    <name evidence="7" type="primary">pgk</name>
    <name evidence="10" type="ORF">A2589_00690</name>
</gene>
<dbReference type="EC" id="2.7.2.3" evidence="2 7"/>
<evidence type="ECO:0000256" key="5">
    <source>
        <dbReference type="ARBA" id="ARBA00022777"/>
    </source>
</evidence>
<dbReference type="GO" id="GO:0004618">
    <property type="term" value="F:phosphoglycerate kinase activity"/>
    <property type="evidence" value="ECO:0007669"/>
    <property type="project" value="UniProtKB-UniRule"/>
</dbReference>
<protein>
    <recommendedName>
        <fullName evidence="2 7">Phosphoglycerate kinase</fullName>
        <ecNumber evidence="2 7">2.7.2.3</ecNumber>
    </recommendedName>
</protein>
<comment type="similarity">
    <text evidence="7 9">Belongs to the phosphoglycerate kinase family.</text>
</comment>
<dbReference type="Gene3D" id="3.40.50.1260">
    <property type="entry name" value="Phosphoglycerate kinase, N-terminal domain"/>
    <property type="match status" value="2"/>
</dbReference>
<comment type="caution">
    <text evidence="10">The sequence shown here is derived from an EMBL/GenBank/DDBJ whole genome shotgun (WGS) entry which is preliminary data.</text>
</comment>
<keyword evidence="5 7" id="KW-0418">Kinase</keyword>
<dbReference type="Proteomes" id="UP000177838">
    <property type="component" value="Unassembled WGS sequence"/>
</dbReference>
<evidence type="ECO:0000256" key="7">
    <source>
        <dbReference type="HAMAP-Rule" id="MF_00145"/>
    </source>
</evidence>
<dbReference type="GO" id="GO:0006096">
    <property type="term" value="P:glycolytic process"/>
    <property type="evidence" value="ECO:0007669"/>
    <property type="project" value="UniProtKB-UniRule"/>
</dbReference>